<keyword evidence="1" id="KW-0812">Transmembrane</keyword>
<feature type="transmembrane region" description="Helical" evidence="1">
    <location>
        <begin position="20"/>
        <end position="40"/>
    </location>
</feature>
<dbReference type="AlphaFoldDB" id="A0A554LBR9"/>
<dbReference type="InterPro" id="IPR045275">
    <property type="entry name" value="MscS_archaea/bacteria_type"/>
</dbReference>
<dbReference type="GO" id="GO:0008381">
    <property type="term" value="F:mechanosensitive monoatomic ion channel activity"/>
    <property type="evidence" value="ECO:0007669"/>
    <property type="project" value="InterPro"/>
</dbReference>
<comment type="caution">
    <text evidence="2">The sequence shown here is derived from an EMBL/GenBank/DDBJ whole genome shotgun (WGS) entry which is preliminary data.</text>
</comment>
<dbReference type="PANTHER" id="PTHR30221:SF1">
    <property type="entry name" value="SMALL-CONDUCTANCE MECHANOSENSITIVE CHANNEL"/>
    <property type="match status" value="1"/>
</dbReference>
<evidence type="ECO:0000313" key="3">
    <source>
        <dbReference type="Proteomes" id="UP000318296"/>
    </source>
</evidence>
<sequence>MKDALSSASSNVLDRMVNFLPNLLGAVIVLVVGWLLAVLLEKLLNRVLKLIGLQKLFELVKIEAIVKKAKFKIDTSEIIAAFVKWVILIITFLAAADVLGLHQVADFFAVILSYVPNVIAAVAILLIGAILAHFLADVVRGATEAGGLAYASFLSKLTSWAIWIFAVLAVLVQLGIAHDLIRTLFTSLVALIALAGGLAFGLGGQDAAKRLISKVEADLAKKEEPAQKETEEELEI</sequence>
<dbReference type="Gene3D" id="1.10.287.1260">
    <property type="match status" value="2"/>
</dbReference>
<gene>
    <name evidence="2" type="ORF">CEN92_471</name>
</gene>
<feature type="transmembrane region" description="Helical" evidence="1">
    <location>
        <begin position="107"/>
        <end position="136"/>
    </location>
</feature>
<evidence type="ECO:0000313" key="2">
    <source>
        <dbReference type="EMBL" id="TSC90323.1"/>
    </source>
</evidence>
<dbReference type="EMBL" id="VMGH01000083">
    <property type="protein sequence ID" value="TSC90323.1"/>
    <property type="molecule type" value="Genomic_DNA"/>
</dbReference>
<proteinExistence type="predicted"/>
<keyword evidence="1" id="KW-1133">Transmembrane helix</keyword>
<feature type="transmembrane region" description="Helical" evidence="1">
    <location>
        <begin position="157"/>
        <end position="178"/>
    </location>
</feature>
<feature type="transmembrane region" description="Helical" evidence="1">
    <location>
        <begin position="78"/>
        <end position="101"/>
    </location>
</feature>
<reference evidence="2 3" key="1">
    <citation type="submission" date="2017-07" db="EMBL/GenBank/DDBJ databases">
        <title>Mechanisms for carbon and nitrogen cycling indicate functional differentiation within the Candidate Phyla Radiation.</title>
        <authorList>
            <person name="Danczak R.E."/>
            <person name="Johnston M.D."/>
            <person name="Kenah C."/>
            <person name="Slattery M."/>
            <person name="Wrighton K.C."/>
            <person name="Wilkins M.J."/>
        </authorList>
    </citation>
    <scope>NUCLEOTIDE SEQUENCE [LARGE SCALE GENOMIC DNA]</scope>
    <source>
        <strain evidence="2">Licking1014_96</strain>
    </source>
</reference>
<dbReference type="Pfam" id="PF05552">
    <property type="entry name" value="MS_channel_1st_1"/>
    <property type="match status" value="2"/>
</dbReference>
<organism evidence="2 3">
    <name type="scientific">Candidatus Berkelbacteria bacterium Licking1014_96</name>
    <dbReference type="NCBI Taxonomy" id="2017149"/>
    <lineage>
        <taxon>Bacteria</taxon>
        <taxon>Candidatus Berkelbacteria</taxon>
    </lineage>
</organism>
<dbReference type="PANTHER" id="PTHR30221">
    <property type="entry name" value="SMALL-CONDUCTANCE MECHANOSENSITIVE CHANNEL"/>
    <property type="match status" value="1"/>
</dbReference>
<feature type="transmembrane region" description="Helical" evidence="1">
    <location>
        <begin position="184"/>
        <end position="204"/>
    </location>
</feature>
<dbReference type="InterPro" id="IPR008910">
    <property type="entry name" value="MSC_TM_helix"/>
</dbReference>
<evidence type="ECO:0000256" key="1">
    <source>
        <dbReference type="SAM" id="Phobius"/>
    </source>
</evidence>
<accession>A0A554LBR9</accession>
<keyword evidence="1" id="KW-0472">Membrane</keyword>
<dbReference type="Proteomes" id="UP000318296">
    <property type="component" value="Unassembled WGS sequence"/>
</dbReference>
<name>A0A554LBR9_9BACT</name>
<protein>
    <submittedName>
        <fullName evidence="2">Small-conductance mechanosensitive ion channel</fullName>
    </submittedName>
</protein>